<proteinExistence type="predicted"/>
<dbReference type="AlphaFoldDB" id="A0A5J4QWU3"/>
<accession>A0A5J4QWU3</accession>
<evidence type="ECO:0000313" key="1">
    <source>
        <dbReference type="EMBL" id="KAA6325739.1"/>
    </source>
</evidence>
<reference evidence="1" key="1">
    <citation type="submission" date="2019-03" db="EMBL/GenBank/DDBJ databases">
        <title>Single cell metagenomics reveals metabolic interactions within the superorganism composed of flagellate Streblomastix strix and complex community of Bacteroidetes bacteria on its surface.</title>
        <authorList>
            <person name="Treitli S.C."/>
            <person name="Kolisko M."/>
            <person name="Husnik F."/>
            <person name="Keeling P."/>
            <person name="Hampl V."/>
        </authorList>
    </citation>
    <scope>NUCLEOTIDE SEQUENCE</scope>
    <source>
        <strain evidence="1">STM</strain>
    </source>
</reference>
<comment type="caution">
    <text evidence="1">The sequence shown here is derived from an EMBL/GenBank/DDBJ whole genome shotgun (WGS) entry which is preliminary data.</text>
</comment>
<dbReference type="EMBL" id="SNRY01002303">
    <property type="protein sequence ID" value="KAA6325739.1"/>
    <property type="molecule type" value="Genomic_DNA"/>
</dbReference>
<gene>
    <name evidence="1" type="ORF">EZS27_025085</name>
</gene>
<sequence>MNVIRYISSRKYKNSKFLYYLKNFIRYYTPKIFLRKKLSRIFLRLSKYDENYIVDRVN</sequence>
<protein>
    <submittedName>
        <fullName evidence="1">Uncharacterized protein</fullName>
    </submittedName>
</protein>
<organism evidence="1">
    <name type="scientific">termite gut metagenome</name>
    <dbReference type="NCBI Taxonomy" id="433724"/>
    <lineage>
        <taxon>unclassified sequences</taxon>
        <taxon>metagenomes</taxon>
        <taxon>organismal metagenomes</taxon>
    </lineage>
</organism>
<name>A0A5J4QWU3_9ZZZZ</name>